<gene>
    <name evidence="2" type="primary">Acey_s0042.g513</name>
    <name evidence="2" type="ORF">Y032_0042g513</name>
</gene>
<dbReference type="EMBL" id="JARK01001378">
    <property type="protein sequence ID" value="EYC13765.1"/>
    <property type="molecule type" value="Genomic_DNA"/>
</dbReference>
<evidence type="ECO:0000313" key="3">
    <source>
        <dbReference type="Proteomes" id="UP000024635"/>
    </source>
</evidence>
<feature type="region of interest" description="Disordered" evidence="1">
    <location>
        <begin position="1"/>
        <end position="22"/>
    </location>
</feature>
<evidence type="ECO:0000256" key="1">
    <source>
        <dbReference type="SAM" id="MobiDB-lite"/>
    </source>
</evidence>
<keyword evidence="3" id="KW-1185">Reference proteome</keyword>
<organism evidence="2 3">
    <name type="scientific">Ancylostoma ceylanicum</name>
    <dbReference type="NCBI Taxonomy" id="53326"/>
    <lineage>
        <taxon>Eukaryota</taxon>
        <taxon>Metazoa</taxon>
        <taxon>Ecdysozoa</taxon>
        <taxon>Nematoda</taxon>
        <taxon>Chromadorea</taxon>
        <taxon>Rhabditida</taxon>
        <taxon>Rhabditina</taxon>
        <taxon>Rhabditomorpha</taxon>
        <taxon>Strongyloidea</taxon>
        <taxon>Ancylostomatidae</taxon>
        <taxon>Ancylostomatinae</taxon>
        <taxon>Ancylostoma</taxon>
    </lineage>
</organism>
<evidence type="ECO:0000313" key="2">
    <source>
        <dbReference type="EMBL" id="EYC13765.1"/>
    </source>
</evidence>
<reference evidence="3" key="1">
    <citation type="journal article" date="2015" name="Nat. Genet.">
        <title>The genome and transcriptome of the zoonotic hookworm Ancylostoma ceylanicum identify infection-specific gene families.</title>
        <authorList>
            <person name="Schwarz E.M."/>
            <person name="Hu Y."/>
            <person name="Antoshechkin I."/>
            <person name="Miller M.M."/>
            <person name="Sternberg P.W."/>
            <person name="Aroian R.V."/>
        </authorList>
    </citation>
    <scope>NUCLEOTIDE SEQUENCE</scope>
    <source>
        <strain evidence="3">HY135</strain>
    </source>
</reference>
<dbReference type="AlphaFoldDB" id="A0A016UF25"/>
<protein>
    <submittedName>
        <fullName evidence="2">Uncharacterized protein</fullName>
    </submittedName>
</protein>
<comment type="caution">
    <text evidence="2">The sequence shown here is derived from an EMBL/GenBank/DDBJ whole genome shotgun (WGS) entry which is preliminary data.</text>
</comment>
<dbReference type="Proteomes" id="UP000024635">
    <property type="component" value="Unassembled WGS sequence"/>
</dbReference>
<proteinExistence type="predicted"/>
<sequence>MTAASRAVCHASGSSRERDFANKIERHGSTRISFKRWLQCGFHEDFIQAMAAMWLCPSYKSVNLGNRQSMV</sequence>
<accession>A0A016UF25</accession>
<name>A0A016UF25_9BILA</name>